<dbReference type="GO" id="GO:0008270">
    <property type="term" value="F:zinc ion binding"/>
    <property type="evidence" value="ECO:0007669"/>
    <property type="project" value="InterPro"/>
</dbReference>
<accession>A0A9P0Z1Q2</accession>
<dbReference type="Proteomes" id="UP001152484">
    <property type="component" value="Unassembled WGS sequence"/>
</dbReference>
<organism evidence="2 3">
    <name type="scientific">Cuscuta europaea</name>
    <name type="common">European dodder</name>
    <dbReference type="NCBI Taxonomy" id="41803"/>
    <lineage>
        <taxon>Eukaryota</taxon>
        <taxon>Viridiplantae</taxon>
        <taxon>Streptophyta</taxon>
        <taxon>Embryophyta</taxon>
        <taxon>Tracheophyta</taxon>
        <taxon>Spermatophyta</taxon>
        <taxon>Magnoliopsida</taxon>
        <taxon>eudicotyledons</taxon>
        <taxon>Gunneridae</taxon>
        <taxon>Pentapetalae</taxon>
        <taxon>asterids</taxon>
        <taxon>lamiids</taxon>
        <taxon>Solanales</taxon>
        <taxon>Convolvulaceae</taxon>
        <taxon>Cuscuteae</taxon>
        <taxon>Cuscuta</taxon>
        <taxon>Cuscuta subgen. Cuscuta</taxon>
    </lineage>
</organism>
<keyword evidence="3" id="KW-1185">Reference proteome</keyword>
<dbReference type="SUPFAM" id="SSF57756">
    <property type="entry name" value="Retrovirus zinc finger-like domains"/>
    <property type="match status" value="1"/>
</dbReference>
<name>A0A9P0Z1Q2_CUSEU</name>
<dbReference type="InterPro" id="IPR036875">
    <property type="entry name" value="Znf_CCHC_sf"/>
</dbReference>
<evidence type="ECO:0008006" key="4">
    <source>
        <dbReference type="Google" id="ProtNLM"/>
    </source>
</evidence>
<proteinExistence type="predicted"/>
<protein>
    <recommendedName>
        <fullName evidence="4">DUF4283 domain-containing protein</fullName>
    </recommendedName>
</protein>
<evidence type="ECO:0000256" key="1">
    <source>
        <dbReference type="SAM" id="MobiDB-lite"/>
    </source>
</evidence>
<dbReference type="PANTHER" id="PTHR31286">
    <property type="entry name" value="GLYCINE-RICH CELL WALL STRUCTURAL PROTEIN 1.8-LIKE"/>
    <property type="match status" value="1"/>
</dbReference>
<dbReference type="InterPro" id="IPR040256">
    <property type="entry name" value="At4g02000-like"/>
</dbReference>
<sequence length="296" mass="33057">MRVTKWTPDFRPNVESPVVPVWIAFEELRIHLHNKRALFEIVNLIGTPLKLDIVTGNLSRPIARICVELDLTKEMPNKIWINCGASGFSQSVCYENRPMYCVHCLHLGHLEAKCPKREQSKETSQHKDRWVVKPSASQNINIHGSTKYTAEEKGKGQLITTDNSLKATSEKERAAAPLNMDSDTDVEEIIMEQPHTLLPASEAGTSQEPASDPRIADNNSITTKTNRGKEGEPVKSNYSTQELLHMEIPGLVPSCKADAVSLSDDSKLHHIRLFKKCICTTTCMLIVHVKVIKGSN</sequence>
<dbReference type="OrthoDB" id="1002340at2759"/>
<feature type="region of interest" description="Disordered" evidence="1">
    <location>
        <begin position="199"/>
        <end position="235"/>
    </location>
</feature>
<comment type="caution">
    <text evidence="2">The sequence shown here is derived from an EMBL/GenBank/DDBJ whole genome shotgun (WGS) entry which is preliminary data.</text>
</comment>
<dbReference type="GO" id="GO:0003676">
    <property type="term" value="F:nucleic acid binding"/>
    <property type="evidence" value="ECO:0007669"/>
    <property type="project" value="InterPro"/>
</dbReference>
<dbReference type="PANTHER" id="PTHR31286:SF180">
    <property type="entry name" value="OS10G0362600 PROTEIN"/>
    <property type="match status" value="1"/>
</dbReference>
<reference evidence="2" key="1">
    <citation type="submission" date="2022-07" db="EMBL/GenBank/DDBJ databases">
        <authorList>
            <person name="Macas J."/>
            <person name="Novak P."/>
            <person name="Neumann P."/>
        </authorList>
    </citation>
    <scope>NUCLEOTIDE SEQUENCE</scope>
</reference>
<dbReference type="AlphaFoldDB" id="A0A9P0Z1Q2"/>
<gene>
    <name evidence="2" type="ORF">CEURO_LOCUS8453</name>
</gene>
<evidence type="ECO:0000313" key="2">
    <source>
        <dbReference type="EMBL" id="CAH9082895.1"/>
    </source>
</evidence>
<dbReference type="EMBL" id="CAMAPE010000016">
    <property type="protein sequence ID" value="CAH9082895.1"/>
    <property type="molecule type" value="Genomic_DNA"/>
</dbReference>
<evidence type="ECO:0000313" key="3">
    <source>
        <dbReference type="Proteomes" id="UP001152484"/>
    </source>
</evidence>